<dbReference type="PANTHER" id="PTHR11557">
    <property type="entry name" value="PORPHOBILINOGEN DEAMINASE"/>
    <property type="match status" value="1"/>
</dbReference>
<comment type="similarity">
    <text evidence="3">Belongs to the HMBS family.</text>
</comment>
<keyword evidence="6" id="KW-0627">Porphyrin biosynthesis</keyword>
<dbReference type="PIRSF" id="PIRSF001438">
    <property type="entry name" value="4pyrrol_synth_OHMeBilane_synth"/>
    <property type="match status" value="1"/>
</dbReference>
<dbReference type="InterPro" id="IPR022419">
    <property type="entry name" value="Porphobilin_deaminase_cofac_BS"/>
</dbReference>
<evidence type="ECO:0000256" key="4">
    <source>
        <dbReference type="ARBA" id="ARBA00012655"/>
    </source>
</evidence>
<dbReference type="SUPFAM" id="SSF54782">
    <property type="entry name" value="Porphobilinogen deaminase (hydroxymethylbilane synthase), C-terminal domain"/>
    <property type="match status" value="1"/>
</dbReference>
<evidence type="ECO:0000256" key="5">
    <source>
        <dbReference type="ARBA" id="ARBA00022679"/>
    </source>
</evidence>
<name>A0ABV9JCV6_9LACT</name>
<evidence type="ECO:0000256" key="8">
    <source>
        <dbReference type="NCBIfam" id="TIGR00212"/>
    </source>
</evidence>
<dbReference type="InterPro" id="IPR022418">
    <property type="entry name" value="Porphobilinogen_deaminase_C"/>
</dbReference>
<comment type="catalytic activity">
    <reaction evidence="7">
        <text>4 porphobilinogen + H2O = hydroxymethylbilane + 4 NH4(+)</text>
        <dbReference type="Rhea" id="RHEA:13185"/>
        <dbReference type="ChEBI" id="CHEBI:15377"/>
        <dbReference type="ChEBI" id="CHEBI:28938"/>
        <dbReference type="ChEBI" id="CHEBI:57845"/>
        <dbReference type="ChEBI" id="CHEBI:58126"/>
        <dbReference type="EC" id="2.5.1.61"/>
    </reaction>
</comment>
<feature type="domain" description="Porphobilinogen deaminase C-terminal" evidence="10">
    <location>
        <begin position="225"/>
        <end position="264"/>
    </location>
</feature>
<evidence type="ECO:0000313" key="12">
    <source>
        <dbReference type="Proteomes" id="UP001595987"/>
    </source>
</evidence>
<comment type="cofactor">
    <cofactor evidence="1">
        <name>dipyrromethane</name>
        <dbReference type="ChEBI" id="CHEBI:60342"/>
    </cofactor>
</comment>
<evidence type="ECO:0000259" key="9">
    <source>
        <dbReference type="Pfam" id="PF01379"/>
    </source>
</evidence>
<dbReference type="RefSeq" id="WP_213536102.1">
    <property type="nucleotide sequence ID" value="NZ_BOVQ01000005.1"/>
</dbReference>
<dbReference type="GO" id="GO:0004418">
    <property type="term" value="F:hydroxymethylbilane synthase activity"/>
    <property type="evidence" value="ECO:0007669"/>
    <property type="project" value="UniProtKB-EC"/>
</dbReference>
<dbReference type="PROSITE" id="PS00533">
    <property type="entry name" value="PORPHOBILINOGEN_DEAM"/>
    <property type="match status" value="1"/>
</dbReference>
<keyword evidence="12" id="KW-1185">Reference proteome</keyword>
<dbReference type="Gene3D" id="3.40.190.10">
    <property type="entry name" value="Periplasmic binding protein-like II"/>
    <property type="match status" value="2"/>
</dbReference>
<dbReference type="EC" id="2.5.1.61" evidence="4 8"/>
<sequence length="291" mass="31775">MRKLRVGTRKSPLAMRQTELVIEQLLRGNPDLEIEVVGLSTQGDRDQKSDLSVIGGKGIFVTEVEKSLLSGEIDFAVHSLKDMPALLPLNLTLAAFPKRANPLDCIVYEGENPLNKSGLIRLGTSSVRREKQLKNLLSNVTIAPIRGKIETRLEKLKGEQLDGIVLACAGLERMGYEANLTLEVLTAEQCVPACAQGILGLECREDDLKMLSLLRSLNDEETAEAAQAERKFLALMNGNCDIPLGALAQKSGDSWIFHAFLAKSQEDVGRKIALEGANPSVLAEEAFEQLK</sequence>
<gene>
    <name evidence="11" type="primary">hemC</name>
    <name evidence="11" type="ORF">ACFO26_06295</name>
</gene>
<dbReference type="InterPro" id="IPR000860">
    <property type="entry name" value="HemC"/>
</dbReference>
<dbReference type="Pfam" id="PF01379">
    <property type="entry name" value="Porphobil_deam"/>
    <property type="match status" value="1"/>
</dbReference>
<dbReference type="Pfam" id="PF03900">
    <property type="entry name" value="Porphobil_deamC"/>
    <property type="match status" value="1"/>
</dbReference>
<evidence type="ECO:0000256" key="3">
    <source>
        <dbReference type="ARBA" id="ARBA00005638"/>
    </source>
</evidence>
<dbReference type="Proteomes" id="UP001595987">
    <property type="component" value="Unassembled WGS sequence"/>
</dbReference>
<evidence type="ECO:0000259" key="10">
    <source>
        <dbReference type="Pfam" id="PF03900"/>
    </source>
</evidence>
<dbReference type="NCBIfam" id="TIGR00212">
    <property type="entry name" value="hemC"/>
    <property type="match status" value="1"/>
</dbReference>
<dbReference type="Gene3D" id="3.30.160.40">
    <property type="entry name" value="Porphobilinogen deaminase, C-terminal domain"/>
    <property type="match status" value="1"/>
</dbReference>
<evidence type="ECO:0000256" key="2">
    <source>
        <dbReference type="ARBA" id="ARBA00002869"/>
    </source>
</evidence>
<dbReference type="InterPro" id="IPR036803">
    <property type="entry name" value="Porphobilinogen_deaminase_C_sf"/>
</dbReference>
<dbReference type="PANTHER" id="PTHR11557:SF0">
    <property type="entry name" value="PORPHOBILINOGEN DEAMINASE"/>
    <property type="match status" value="1"/>
</dbReference>
<comment type="function">
    <text evidence="2">Tetrapolymerization of the monopyrrole PBG into the hydroxymethylbilane pre-uroporphyrinogen in several discrete steps.</text>
</comment>
<evidence type="ECO:0000256" key="1">
    <source>
        <dbReference type="ARBA" id="ARBA00001916"/>
    </source>
</evidence>
<dbReference type="PRINTS" id="PR00151">
    <property type="entry name" value="PORPHBDMNASE"/>
</dbReference>
<reference evidence="12" key="1">
    <citation type="journal article" date="2019" name="Int. J. Syst. Evol. Microbiol.">
        <title>The Global Catalogue of Microorganisms (GCM) 10K type strain sequencing project: providing services to taxonomists for standard genome sequencing and annotation.</title>
        <authorList>
            <consortium name="The Broad Institute Genomics Platform"/>
            <consortium name="The Broad Institute Genome Sequencing Center for Infectious Disease"/>
            <person name="Wu L."/>
            <person name="Ma J."/>
        </authorList>
    </citation>
    <scope>NUCLEOTIDE SEQUENCE [LARGE SCALE GENOMIC DNA]</scope>
    <source>
        <strain evidence="12">CCUG 63287</strain>
    </source>
</reference>
<dbReference type="SUPFAM" id="SSF53850">
    <property type="entry name" value="Periplasmic binding protein-like II"/>
    <property type="match status" value="1"/>
</dbReference>
<evidence type="ECO:0000256" key="6">
    <source>
        <dbReference type="ARBA" id="ARBA00023244"/>
    </source>
</evidence>
<proteinExistence type="inferred from homology"/>
<comment type="caution">
    <text evidence="11">The sequence shown here is derived from an EMBL/GenBank/DDBJ whole genome shotgun (WGS) entry which is preliminary data.</text>
</comment>
<evidence type="ECO:0000313" key="11">
    <source>
        <dbReference type="EMBL" id="MFC4652514.1"/>
    </source>
</evidence>
<accession>A0ABV9JCV6</accession>
<evidence type="ECO:0000256" key="7">
    <source>
        <dbReference type="ARBA" id="ARBA00048169"/>
    </source>
</evidence>
<dbReference type="EMBL" id="JBHSGD010000005">
    <property type="protein sequence ID" value="MFC4652514.1"/>
    <property type="molecule type" value="Genomic_DNA"/>
</dbReference>
<feature type="domain" description="Porphobilinogen deaminase N-terminal" evidence="9">
    <location>
        <begin position="4"/>
        <end position="210"/>
    </location>
</feature>
<keyword evidence="5 11" id="KW-0808">Transferase</keyword>
<protein>
    <recommendedName>
        <fullName evidence="4 8">Hydroxymethylbilane synthase</fullName>
        <ecNumber evidence="4 8">2.5.1.61</ecNumber>
    </recommendedName>
</protein>
<dbReference type="InterPro" id="IPR022417">
    <property type="entry name" value="Porphobilin_deaminase_N"/>
</dbReference>
<organism evidence="11 12">
    <name type="scientific">Lactococcus nasutitermitis</name>
    <dbReference type="NCBI Taxonomy" id="1652957"/>
    <lineage>
        <taxon>Bacteria</taxon>
        <taxon>Bacillati</taxon>
        <taxon>Bacillota</taxon>
        <taxon>Bacilli</taxon>
        <taxon>Lactobacillales</taxon>
        <taxon>Streptococcaceae</taxon>
        <taxon>Lactococcus</taxon>
    </lineage>
</organism>